<reference evidence="1 2" key="1">
    <citation type="submission" date="2023-08" db="EMBL/GenBank/DDBJ databases">
        <title>Oxalobacteraceae gen .nov., isolated from river sludge outside the plant.</title>
        <authorList>
            <person name="Zhao S.Y."/>
        </authorList>
    </citation>
    <scope>NUCLEOTIDE SEQUENCE [LARGE SCALE GENOMIC DNA]</scope>
    <source>
        <strain evidence="1 2">R-40</strain>
    </source>
</reference>
<dbReference type="SUPFAM" id="SSF49478">
    <property type="entry name" value="Cna protein B-type domain"/>
    <property type="match status" value="1"/>
</dbReference>
<evidence type="ECO:0000313" key="2">
    <source>
        <dbReference type="Proteomes" id="UP001225596"/>
    </source>
</evidence>
<protein>
    <submittedName>
        <fullName evidence="1">DUF4198 domain-containing protein</fullName>
    </submittedName>
</protein>
<dbReference type="EMBL" id="JAUYVH010000015">
    <property type="protein sequence ID" value="MDQ9172029.1"/>
    <property type="molecule type" value="Genomic_DNA"/>
</dbReference>
<evidence type="ECO:0000313" key="1">
    <source>
        <dbReference type="EMBL" id="MDQ9172029.1"/>
    </source>
</evidence>
<sequence length="243" mass="26848">MRTDMVTRGIGLMCLLLAGAAQAHYLWIEPGKAESRVYFGEPDMLLKEKSPGKLDNIHNPKAFLQRQPGAAPTNAAIERKSEYFLVLAAGNASLVSVAEESTEVKDLTQYGLGFAKSNYYARYGKPIADKEANTSSLLPVDLKQISEQRYRLLYRGQPLANAKLEVIAPNTWLQEHKTDANGAVEINTPWRGQYVLHVLHVDKTPGEFGGSKYEALRNHFTYSFVKTKGADSGPAVPPKPVED</sequence>
<comment type="caution">
    <text evidence="1">The sequence shown here is derived from an EMBL/GenBank/DDBJ whole genome shotgun (WGS) entry which is preliminary data.</text>
</comment>
<keyword evidence="2" id="KW-1185">Reference proteome</keyword>
<dbReference type="RefSeq" id="WP_338438026.1">
    <property type="nucleotide sequence ID" value="NZ_JAUYVH010000015.1"/>
</dbReference>
<dbReference type="Proteomes" id="UP001225596">
    <property type="component" value="Unassembled WGS sequence"/>
</dbReference>
<accession>A0ABU1BT49</accession>
<proteinExistence type="predicted"/>
<gene>
    <name evidence="1" type="ORF">Q8A64_16560</name>
</gene>
<dbReference type="Pfam" id="PF10670">
    <property type="entry name" value="DUF4198"/>
    <property type="match status" value="1"/>
</dbReference>
<organism evidence="1 2">
    <name type="scientific">Keguizhuia sedimenti</name>
    <dbReference type="NCBI Taxonomy" id="3064264"/>
    <lineage>
        <taxon>Bacteria</taxon>
        <taxon>Pseudomonadati</taxon>
        <taxon>Pseudomonadota</taxon>
        <taxon>Betaproteobacteria</taxon>
        <taxon>Burkholderiales</taxon>
        <taxon>Oxalobacteraceae</taxon>
        <taxon>Keguizhuia</taxon>
    </lineage>
</organism>
<dbReference type="InterPro" id="IPR019613">
    <property type="entry name" value="DUF4198"/>
</dbReference>
<name>A0ABU1BT49_9BURK</name>